<reference evidence="2" key="1">
    <citation type="submission" date="2022-01" db="EMBL/GenBank/DDBJ databases">
        <title>Neisseria sp. ZJ104.</title>
        <authorList>
            <person name="Yang C."/>
        </authorList>
    </citation>
    <scope>NUCLEOTIDE SEQUENCE</scope>
    <source>
        <strain evidence="2">ZJ104</strain>
    </source>
</reference>
<comment type="caution">
    <text evidence="2">The sequence shown here is derived from an EMBL/GenBank/DDBJ whole genome shotgun (WGS) entry which is preliminary data.</text>
</comment>
<feature type="signal peptide" evidence="1">
    <location>
        <begin position="1"/>
        <end position="22"/>
    </location>
</feature>
<sequence length="142" mass="15888">MKKTALFLSLAATLLAAQPALAKWKEVGSGTCGGEFPCTWYMGSLKVATASFKNGEKIRVLTFPIMEKFTPPVKLADGTIFTKNLHTLQISCDQNENYQGYHRKVNRRIVSKTGKNSPVSDGKWSQEPEQKYVEMCRNLLNN</sequence>
<name>A0AAW5ASK7_9NEIS</name>
<accession>A0AAW5ASK7</accession>
<dbReference type="RefSeq" id="WP_237093231.1">
    <property type="nucleotide sequence ID" value="NZ_JAKKDL010000014.1"/>
</dbReference>
<keyword evidence="1" id="KW-0732">Signal</keyword>
<dbReference type="Proteomes" id="UP001201397">
    <property type="component" value="Unassembled WGS sequence"/>
</dbReference>
<feature type="chain" id="PRO_5043845806" evidence="1">
    <location>
        <begin position="23"/>
        <end position="142"/>
    </location>
</feature>
<evidence type="ECO:0000256" key="1">
    <source>
        <dbReference type="SAM" id="SignalP"/>
    </source>
</evidence>
<proteinExistence type="predicted"/>
<protein>
    <submittedName>
        <fullName evidence="2">Uncharacterized protein</fullName>
    </submittedName>
</protein>
<organism evidence="2 3">
    <name type="scientific">Neisseria lisongii</name>
    <dbReference type="NCBI Taxonomy" id="2912188"/>
    <lineage>
        <taxon>Bacteria</taxon>
        <taxon>Pseudomonadati</taxon>
        <taxon>Pseudomonadota</taxon>
        <taxon>Betaproteobacteria</taxon>
        <taxon>Neisseriales</taxon>
        <taxon>Neisseriaceae</taxon>
        <taxon>Neisseria</taxon>
    </lineage>
</organism>
<evidence type="ECO:0000313" key="3">
    <source>
        <dbReference type="Proteomes" id="UP001201397"/>
    </source>
</evidence>
<gene>
    <name evidence="2" type="ORF">L4H06_09095</name>
</gene>
<evidence type="ECO:0000313" key="2">
    <source>
        <dbReference type="EMBL" id="MCF7530378.1"/>
    </source>
</evidence>
<dbReference type="AlphaFoldDB" id="A0AAW5ASK7"/>
<dbReference type="EMBL" id="JAKKDL010000014">
    <property type="protein sequence ID" value="MCF7530378.1"/>
    <property type="molecule type" value="Genomic_DNA"/>
</dbReference>